<dbReference type="Pfam" id="PF01494">
    <property type="entry name" value="FAD_binding_3"/>
    <property type="match status" value="1"/>
</dbReference>
<protein>
    <recommendedName>
        <fullName evidence="1">FAD-binding domain-containing protein</fullName>
    </recommendedName>
</protein>
<dbReference type="AlphaFoldDB" id="A0A255DSD7"/>
<dbReference type="PANTHER" id="PTHR43422">
    <property type="entry name" value="THIAMINE THIAZOLE SYNTHASE"/>
    <property type="match status" value="1"/>
</dbReference>
<accession>A0A255DSD7</accession>
<organism evidence="2 3">
    <name type="scientific">Mycolicibacterium sphagni</name>
    <dbReference type="NCBI Taxonomy" id="1786"/>
    <lineage>
        <taxon>Bacteria</taxon>
        <taxon>Bacillati</taxon>
        <taxon>Actinomycetota</taxon>
        <taxon>Actinomycetes</taxon>
        <taxon>Mycobacteriales</taxon>
        <taxon>Mycobacteriaceae</taxon>
        <taxon>Mycolicibacterium</taxon>
    </lineage>
</organism>
<name>A0A255DSD7_9MYCO</name>
<dbReference type="PANTHER" id="PTHR43422:SF3">
    <property type="entry name" value="THIAMINE THIAZOLE SYNTHASE"/>
    <property type="match status" value="1"/>
</dbReference>
<dbReference type="SUPFAM" id="SSF51905">
    <property type="entry name" value="FAD/NAD(P)-binding domain"/>
    <property type="match status" value="1"/>
</dbReference>
<dbReference type="Proteomes" id="UP000216063">
    <property type="component" value="Unassembled WGS sequence"/>
</dbReference>
<sequence>MLGASMAGMLAARVAAEHYREVVVVERDARSEQPAQRRGVPQGCHGHVLQAGGVAVLDELFPGILGDMVAEGAPVWGDGDLGRVILEYAGHRFLPSGHLLNPVTSCLPSRPFLDWHVMQRLSARPNVTILSGHDVIGLTASRDRRRVTGVTIARRDATEAFVLGADLVIDATGRGSRAPVFLEELGYDRPTEDELVISLAYTSQWLRIPSGAIAQHMVATFPKTSDPSTVALLNHENDTWLMTVGVMAGKEPAADFADMLRIARRRIPRHILEVLELAEPVGKTNHYRTPSSRWRRYDGMVRRPEGFVVTGDAVCSFNPIYGQGMTVAAMDAMALRRCLRVGDGDLPRRFFRESAKTIGVAWRNAISADLALPDVAGERTLGIRINNRFSEWVLTAVETDLVVTSQFFRVLGMLDSPARLMRPSILARVIRANRARTQQVREPEMSPSG</sequence>
<evidence type="ECO:0000313" key="3">
    <source>
        <dbReference type="Proteomes" id="UP000216063"/>
    </source>
</evidence>
<evidence type="ECO:0000313" key="2">
    <source>
        <dbReference type="EMBL" id="OYN82276.1"/>
    </source>
</evidence>
<dbReference type="EMBL" id="NOZR01000002">
    <property type="protein sequence ID" value="OYN82276.1"/>
    <property type="molecule type" value="Genomic_DNA"/>
</dbReference>
<evidence type="ECO:0000259" key="1">
    <source>
        <dbReference type="Pfam" id="PF01494"/>
    </source>
</evidence>
<proteinExistence type="predicted"/>
<reference evidence="2 3" key="1">
    <citation type="submission" date="2017-07" db="EMBL/GenBank/DDBJ databases">
        <title>The new phylogeny of genus Mycobacterium.</title>
        <authorList>
            <person name="Tortoli E."/>
            <person name="Trovato A."/>
            <person name="Cirillo D.M."/>
        </authorList>
    </citation>
    <scope>NUCLEOTIDE SEQUENCE [LARGE SCALE GENOMIC DNA]</scope>
    <source>
        <strain evidence="2 3">ATCC 33027</strain>
    </source>
</reference>
<keyword evidence="3" id="KW-1185">Reference proteome</keyword>
<dbReference type="Gene3D" id="3.50.50.60">
    <property type="entry name" value="FAD/NAD(P)-binding domain"/>
    <property type="match status" value="1"/>
</dbReference>
<gene>
    <name evidence="2" type="ORF">CG716_03160</name>
</gene>
<comment type="caution">
    <text evidence="2">The sequence shown here is derived from an EMBL/GenBank/DDBJ whole genome shotgun (WGS) entry which is preliminary data.</text>
</comment>
<feature type="domain" description="FAD-binding" evidence="1">
    <location>
        <begin position="3"/>
        <end position="338"/>
    </location>
</feature>
<dbReference type="InterPro" id="IPR036188">
    <property type="entry name" value="FAD/NAD-bd_sf"/>
</dbReference>
<dbReference type="InterPro" id="IPR002938">
    <property type="entry name" value="FAD-bd"/>
</dbReference>
<dbReference type="GO" id="GO:0071949">
    <property type="term" value="F:FAD binding"/>
    <property type="evidence" value="ECO:0007669"/>
    <property type="project" value="InterPro"/>
</dbReference>